<dbReference type="InterPro" id="IPR009081">
    <property type="entry name" value="PP-bd_ACP"/>
</dbReference>
<feature type="region of interest" description="N-terminal hotdog fold" evidence="12">
    <location>
        <begin position="1"/>
        <end position="109"/>
    </location>
</feature>
<dbReference type="InterPro" id="IPR016039">
    <property type="entry name" value="Thiolase-like"/>
</dbReference>
<dbReference type="Pfam" id="PF14765">
    <property type="entry name" value="PS-DH"/>
    <property type="match status" value="2"/>
</dbReference>
<dbReference type="SMART" id="SM00822">
    <property type="entry name" value="PKS_KR"/>
    <property type="match status" value="1"/>
</dbReference>
<accession>A0A6L6VIB3</accession>
<name>A0A6L6VIB3_AGRVI</name>
<dbReference type="CDD" id="cd12116">
    <property type="entry name" value="A_NRPS_Ta1_like"/>
    <property type="match status" value="1"/>
</dbReference>
<feature type="active site" description="Proton donor; for dehydratase activity" evidence="12">
    <location>
        <position position="183"/>
    </location>
</feature>
<dbReference type="Pfam" id="PF00109">
    <property type="entry name" value="ketoacyl-synt"/>
    <property type="match status" value="3"/>
</dbReference>
<dbReference type="Gene3D" id="1.10.1200.10">
    <property type="entry name" value="ACP-like"/>
    <property type="match status" value="4"/>
</dbReference>
<evidence type="ECO:0000256" key="3">
    <source>
        <dbReference type="ARBA" id="ARBA00004792"/>
    </source>
</evidence>
<dbReference type="InterPro" id="IPR049551">
    <property type="entry name" value="PKS_DH_C"/>
</dbReference>
<dbReference type="Pfam" id="PF00668">
    <property type="entry name" value="Condensation"/>
    <property type="match status" value="1"/>
</dbReference>
<feature type="region of interest" description="N-terminal hotdog fold" evidence="12">
    <location>
        <begin position="2800"/>
        <end position="2930"/>
    </location>
</feature>
<evidence type="ECO:0000256" key="9">
    <source>
        <dbReference type="ARBA" id="ARBA00022737"/>
    </source>
</evidence>
<evidence type="ECO:0000256" key="11">
    <source>
        <dbReference type="ARBA" id="ARBA00054155"/>
    </source>
</evidence>
<keyword evidence="4" id="KW-0596">Phosphopantetheine</keyword>
<dbReference type="Pfam" id="PF02801">
    <property type="entry name" value="Ketoacyl-synt_C"/>
    <property type="match status" value="3"/>
</dbReference>
<dbReference type="InterPro" id="IPR020845">
    <property type="entry name" value="AMP-binding_CS"/>
</dbReference>
<evidence type="ECO:0000259" key="16">
    <source>
        <dbReference type="PROSITE" id="PS52019"/>
    </source>
</evidence>
<dbReference type="Proteomes" id="UP000477951">
    <property type="component" value="Unassembled WGS sequence"/>
</dbReference>
<dbReference type="FunFam" id="3.40.47.10:FF:000019">
    <property type="entry name" value="Polyketide synthase type I"/>
    <property type="match status" value="2"/>
</dbReference>
<evidence type="ECO:0000256" key="1">
    <source>
        <dbReference type="ARBA" id="ARBA00001957"/>
    </source>
</evidence>
<feature type="domain" description="Carrier" evidence="14">
    <location>
        <begin position="3542"/>
        <end position="3630"/>
    </location>
</feature>
<feature type="domain" description="Ketosynthase family 3 (KS3)" evidence="15">
    <location>
        <begin position="3673"/>
        <end position="4106"/>
    </location>
</feature>
<dbReference type="GO" id="GO:0005886">
    <property type="term" value="C:plasma membrane"/>
    <property type="evidence" value="ECO:0007669"/>
    <property type="project" value="TreeGrafter"/>
</dbReference>
<dbReference type="SUPFAM" id="SSF56801">
    <property type="entry name" value="Acetyl-CoA synthetase-like"/>
    <property type="match status" value="1"/>
</dbReference>
<dbReference type="SUPFAM" id="SSF52777">
    <property type="entry name" value="CoA-dependent acyltransferases"/>
    <property type="match status" value="2"/>
</dbReference>
<dbReference type="FunFam" id="3.40.50.12780:FF:000012">
    <property type="entry name" value="Non-ribosomal peptide synthetase"/>
    <property type="match status" value="1"/>
</dbReference>
<dbReference type="SUPFAM" id="SSF47336">
    <property type="entry name" value="ACP-like"/>
    <property type="match status" value="4"/>
</dbReference>
<evidence type="ECO:0000256" key="12">
    <source>
        <dbReference type="PROSITE-ProRule" id="PRU01363"/>
    </source>
</evidence>
<dbReference type="InterPro" id="IPR057326">
    <property type="entry name" value="KR_dom"/>
</dbReference>
<evidence type="ECO:0000313" key="17">
    <source>
        <dbReference type="EMBL" id="MUZ75374.1"/>
    </source>
</evidence>
<keyword evidence="7" id="KW-0808">Transferase</keyword>
<dbReference type="GO" id="GO:0046872">
    <property type="term" value="F:metal ion binding"/>
    <property type="evidence" value="ECO:0007669"/>
    <property type="project" value="UniProtKB-KW"/>
</dbReference>
<comment type="subcellular location">
    <subcellularLocation>
        <location evidence="2">Cytoplasm</location>
    </subcellularLocation>
</comment>
<dbReference type="Pfam" id="PF08659">
    <property type="entry name" value="KR"/>
    <property type="match status" value="1"/>
</dbReference>
<dbReference type="PANTHER" id="PTHR43775:SF37">
    <property type="entry name" value="SI:DKEY-61P9.11"/>
    <property type="match status" value="1"/>
</dbReference>
<dbReference type="NCBIfam" id="TIGR01733">
    <property type="entry name" value="AA-adenyl-dom"/>
    <property type="match status" value="1"/>
</dbReference>
<feature type="active site" description="Proton donor; for dehydratase activity" evidence="12">
    <location>
        <position position="3008"/>
    </location>
</feature>
<dbReference type="Gene3D" id="3.40.47.10">
    <property type="match status" value="3"/>
</dbReference>
<dbReference type="InterPro" id="IPR020806">
    <property type="entry name" value="PKS_PP-bd"/>
</dbReference>
<feature type="domain" description="Carrier" evidence="14">
    <location>
        <begin position="2107"/>
        <end position="2182"/>
    </location>
</feature>
<dbReference type="GO" id="GO:0006633">
    <property type="term" value="P:fatty acid biosynthetic process"/>
    <property type="evidence" value="ECO:0007669"/>
    <property type="project" value="InterPro"/>
</dbReference>
<feature type="active site" description="Proton acceptor; for dehydratase activity" evidence="12">
    <location>
        <position position="2841"/>
    </location>
</feature>
<dbReference type="PROSITE" id="PS52004">
    <property type="entry name" value="KS3_2"/>
    <property type="match status" value="3"/>
</dbReference>
<dbReference type="FunFam" id="3.40.50.980:FF:000001">
    <property type="entry name" value="Non-ribosomal peptide synthetase"/>
    <property type="match status" value="1"/>
</dbReference>
<dbReference type="PROSITE" id="PS00012">
    <property type="entry name" value="PHOSPHOPANTETHEINE"/>
    <property type="match status" value="1"/>
</dbReference>
<comment type="function">
    <text evidence="11">Involved in production of the polyketide antibiotic thailandamide.</text>
</comment>
<evidence type="ECO:0000256" key="8">
    <source>
        <dbReference type="ARBA" id="ARBA00022723"/>
    </source>
</evidence>
<dbReference type="Gene3D" id="3.30.300.30">
    <property type="match status" value="1"/>
</dbReference>
<dbReference type="InterPro" id="IPR000873">
    <property type="entry name" value="AMP-dep_synth/lig_dom"/>
</dbReference>
<dbReference type="PROSITE" id="PS50075">
    <property type="entry name" value="CARRIER"/>
    <property type="match status" value="4"/>
</dbReference>
<feature type="domain" description="PKS/mFAS DH" evidence="16">
    <location>
        <begin position="1"/>
        <end position="272"/>
    </location>
</feature>
<dbReference type="InterPro" id="IPR010071">
    <property type="entry name" value="AA_adenyl_dom"/>
</dbReference>
<dbReference type="CDD" id="cd00833">
    <property type="entry name" value="PKS"/>
    <property type="match status" value="3"/>
</dbReference>
<dbReference type="GO" id="GO:0004315">
    <property type="term" value="F:3-oxoacyl-[acyl-carrier-protein] synthase activity"/>
    <property type="evidence" value="ECO:0007669"/>
    <property type="project" value="InterPro"/>
</dbReference>
<dbReference type="Pfam" id="PF21089">
    <property type="entry name" value="PKS_DH_N"/>
    <property type="match status" value="2"/>
</dbReference>
<keyword evidence="8" id="KW-0479">Metal-binding</keyword>
<proteinExistence type="predicted"/>
<dbReference type="InterPro" id="IPR020841">
    <property type="entry name" value="PKS_Beta-ketoAc_synthase_dom"/>
</dbReference>
<evidence type="ECO:0000256" key="5">
    <source>
        <dbReference type="ARBA" id="ARBA00022490"/>
    </source>
</evidence>
<feature type="region of interest" description="C-terminal hotdog fold" evidence="12">
    <location>
        <begin position="2947"/>
        <end position="3093"/>
    </location>
</feature>
<evidence type="ECO:0000259" key="14">
    <source>
        <dbReference type="PROSITE" id="PS50075"/>
    </source>
</evidence>
<feature type="domain" description="Ketosynthase family 3 (KS3)" evidence="15">
    <location>
        <begin position="2211"/>
        <end position="2639"/>
    </location>
</feature>
<dbReference type="InterPro" id="IPR023213">
    <property type="entry name" value="CAT-like_dom_sf"/>
</dbReference>
<evidence type="ECO:0000256" key="10">
    <source>
        <dbReference type="ARBA" id="ARBA00023054"/>
    </source>
</evidence>
<feature type="domain" description="Carrier" evidence="14">
    <location>
        <begin position="291"/>
        <end position="368"/>
    </location>
</feature>
<dbReference type="InterPro" id="IPR014030">
    <property type="entry name" value="Ketoacyl_synth_N"/>
</dbReference>
<evidence type="ECO:0000256" key="13">
    <source>
        <dbReference type="SAM" id="MobiDB-lite"/>
    </source>
</evidence>
<dbReference type="InterPro" id="IPR042104">
    <property type="entry name" value="PKS_dehydratase_sf"/>
</dbReference>
<evidence type="ECO:0000256" key="7">
    <source>
        <dbReference type="ARBA" id="ARBA00022679"/>
    </source>
</evidence>
<dbReference type="InterPro" id="IPR050091">
    <property type="entry name" value="PKS_NRPS_Biosynth_Enz"/>
</dbReference>
<feature type="domain" description="PKS/mFAS DH" evidence="16">
    <location>
        <begin position="2800"/>
        <end position="3093"/>
    </location>
</feature>
<dbReference type="GO" id="GO:0005737">
    <property type="term" value="C:cytoplasm"/>
    <property type="evidence" value="ECO:0007669"/>
    <property type="project" value="UniProtKB-SubCell"/>
</dbReference>
<dbReference type="SMART" id="SM00823">
    <property type="entry name" value="PKS_PP"/>
    <property type="match status" value="4"/>
</dbReference>
<dbReference type="Gene3D" id="3.30.559.30">
    <property type="entry name" value="Nonribosomal peptide synthetase, condensation domain"/>
    <property type="match status" value="1"/>
</dbReference>
<dbReference type="SUPFAM" id="SSF51735">
    <property type="entry name" value="NAD(P)-binding Rossmann-fold domains"/>
    <property type="match status" value="1"/>
</dbReference>
<dbReference type="InterPro" id="IPR025110">
    <property type="entry name" value="AMP-bd_C"/>
</dbReference>
<dbReference type="InterPro" id="IPR014031">
    <property type="entry name" value="Ketoacyl_synth_C"/>
</dbReference>
<feature type="compositionally biased region" description="Basic and acidic residues" evidence="13">
    <location>
        <begin position="4318"/>
        <end position="4328"/>
    </location>
</feature>
<dbReference type="Pfam" id="PF00501">
    <property type="entry name" value="AMP-binding"/>
    <property type="match status" value="1"/>
</dbReference>
<dbReference type="SUPFAM" id="SSF53901">
    <property type="entry name" value="Thiolase-like"/>
    <property type="match status" value="3"/>
</dbReference>
<dbReference type="Gene3D" id="3.40.50.980">
    <property type="match status" value="2"/>
</dbReference>
<dbReference type="PROSITE" id="PS00455">
    <property type="entry name" value="AMP_BINDING"/>
    <property type="match status" value="1"/>
</dbReference>
<comment type="caution">
    <text evidence="17">The sequence shown here is derived from an EMBL/GenBank/DDBJ whole genome shotgun (WGS) entry which is preliminary data.</text>
</comment>
<feature type="compositionally biased region" description="Basic and acidic residues" evidence="13">
    <location>
        <begin position="4337"/>
        <end position="4347"/>
    </location>
</feature>
<comment type="pathway">
    <text evidence="3">Antibiotic biosynthesis.</text>
</comment>
<feature type="region of interest" description="Disordered" evidence="13">
    <location>
        <begin position="4296"/>
        <end position="4355"/>
    </location>
</feature>
<dbReference type="SMART" id="SM00826">
    <property type="entry name" value="PKS_DH"/>
    <property type="match status" value="1"/>
</dbReference>
<sequence length="4355" mass="473719">MKKQITIGSDNPFLRDHHVHGHAILPGLAYIDIAYQFFRDHGRRLEMLQLEKLLIFKPLVAEEGRPVRLEIAAMTKAAGHWSLRFEGVTGQGEAVTYASAEVRERASLRFDARLDRDTATAQKDLTLDAIYRRLGARGLVHSGVMKVDGSVYAAAGAGIIQLALPSALPVPPDAFLFHPALIDGAAIAALAFLEKTGVAEQSRGDLWLPLAYAEFQATEPLRGPCHAQVALERVRVQGDILAFDLDFFKEGGNQIAALRQLTLKRVGDASLLDQAGQAARAQTGRSLKTPSHTVSALDVVTEAVAAVLGGGPEAIDGQAEFYDLGLQSAGLLQVVSLLEERLGQSLSPTLLFEYTNPAALAEHLQNAHGGSFASQAGGSVEEVRQHPPEHYPGDEHEDIAIIGMAGRFPGAADLQAFWANLKAGVHSVTTVPENRWDWRAFESLRSASGRPLSKWGGFLDHVDCFDAPFFRIAPGEAEAMDPQERLFLETCWEAIEDAGYTPETLAPLAGQGQRRAVGVFVGVMHNDYGFIAAEANRVGQPQPISLSLAPIANRVSYAFDFHGPSLAVDTVCSASLTALHLALESLRKGESQVALAGGVNLSLHPNKYLSYGLEDMHASADACRSFGEGGDGYVSAEGVGTVVLKPLSRARADGDHIHAVIKASAINHGGKANGMHVPNPVAQTDVVHQCLTRAGIDPRSITYLEAHGTGTSLGDPIEIQGLSKAFSRSTLERQFCAIGSVKSNIGHAESAAGISGLMKVVLQLQHRMLVPSLHSDPVNPYLDLGNSPFYIQQEAGPWESGQGHPRRAGVSAFGATGSNAHVILEEYRQPQREDRPVLQGPVMIVLSARNGERLKAVAGRLSDHLKALPAPLDAVEGQRFLADLSYTLQVGRRALSERLAFEAESIPDILAMLRAFLDGKHPPRPMHRVRVEPGQPVRPFDPSLAETFANGEHPGQQAHLLDSWVKGAVVDWPRLVWAEGKPRRISLPTYPFARERYWIGGKKMVGEHRPILAAASKADGLSQAVMSADDSPLVQAVRGMVAADMKIHPVHVSVEDGLFDQGLSSAGVVSLFEGLARRLKVTLSPALLFEHSSIAALCDYIRQTYPGQCGDVGQEVSTPPAVPQSPAHISQSFALTEAQKGLWALQKRLPGMSAYNVPLCFRVSSVHLPALEKACDFLLRQYPVLTAVIEASGMMLHGVTRPAMHLSLRRRSLNGLTQSQQQAAVRQVAQEPFDLDKGPLFKVFLFDLGADESLLLLNVHHIIFDGHSIPLLMDTLLKAYDAHRAGGVVQPVPLSLPYGAFADQEAALVSSEEGARRLAYWQEKLAGPVPVLALPGAPFVPQANLSAIEACQAESRKHVLPRDLTQRIKAFCEARRLYPSTFLLVLFKLVLARHSGEEQVMVGMPVSQRRPDRFQDAVDFLINMLPMLSRVDEAEALPDFLDRLQHTMLEAMLNDYPFPVLARSLAQSDTAASAAPFFQAVFMFQDMLGAMHRLEPDFRWVDDIRQEGEYPLVLEVLEEQGQFVLFWTFQTARHDAEMIRLMAAQYAELAQAVLSAPDLPLSAHSMLTSEEQQQLLGAWNATAQPYPHQQTVDDLFRAQVEAMPYAIALVCGDQTLSYAALSARVDAIAARLQAEGGRPGARVALSVERSLDMVAGLLAILRAGMTYVPLDPSFPEDRLATILADSEAAIVLTQTALDGKVRRLIDQRRGHRLSQVAVLALDRIEASGISALAAASPAPDALAYLIYTSGSTGKPKGVMIPHRALTNFLTSMAKAPGMGRGERLLAVTTYSFDIAGLELFLPLIVGGTCHIAGTETVQNAEKLKDLIRQTRPTLMQATPSTWSMLFHAGWRNEERIKILCGGEALPEALRQRFLETESELWNLFGPTETTIWSTLKRLSPHEATTIGGPIANTEILVLDDQNRLSPVGIAGELCIAGDGLSAGYWNLPELTAEKFIDHPFKPGQKLYRTGDLARWTARGEIDYLGRLDFQVKLNGFRIELGEIEKHLTDHPALREAVVVLQARGDISRLVAFLVLQAGATAAPSAEDLKSFLRERLPAYMIPAFFVEVAALPLTPNGKIDRRDLMAREVSLAPACSAAAPAPKSPPVTKQALEETLLEVWTSVFGLQGIGRDHSFVDLGGNSVSATLLAERIAKRLNCAFSVTDLFRYPSIAKISAYLGEVLQAGAVEPDAAPPAPAPSQADPETSEDALADSLAIIGISCHFPGAKDHRQFWQNLVAGRESVRFLHPDDLADAGNERAWRDHPDYVPVALNLEGKMGFDPDFFKLSRGNALLMDPQFRQLLMHAWKAVEDAGYRPEDVPKTGVFMSASNNFYQSLARRALQHAEVMEQAEDYVSWILAQGGSIPTMVSYQLGLTGPSVFVHTNCSSSLSGLYFAQQALASGDADCALVGAATLFSSFEAGYIHQPGLNFASDGHCKTFDARADGMIAGEGTCVIMVKRARDAIRDRDNIYCLMRGIAINNDGDDKAGFYAPSIAGQSAVIRRALEKTGINPETIRYVEAHGTGTALGDPIEVSALSEVYESLTGERQFCGIGSVKPNIGHLDTAAGLAGCVKLAMSLRHRCLPAEINYTTPNPRVDFASSPFFVQERESRWDEQAPLVRAALSSFGIGGSNAHAIFEEYRSPLLPEQDDAMPRAALVPLSARNPDRLRVYAGNLLTFLKDHSVSLADLAYTMQVGRRAMESRIAFVVESLEALGEALSRFLKGEEDAGRFEGVVPTGRADADEETSDLTALWLGKGKLAPLAKAWSNGQTIDWTKLSGKERCRRLSLPTYPFAEEPFHHRQMGAPSAKARPTLLHPLVHSRSGEGFSSRFDGREFFLSEHVLKGRKVLPGVAYLEMTRFAGESALGRTVTALHDVVWMQPVIVDDARRSLVIKLDSGADQLRFEVLSEDPNAATAVHSQGYVVTASANEAAEPFRIELDGIRARCRDSVSSTHFYGVLRDLGADYGQSFQVIEALWKTDGEALARFSLPDHRLPDAGSYALHPAIMDAAFQITDSLILQPEEKGGFLPFFVKRVEIARATPQRGFVHVRFSRGEKPSGPVVRYDIDITDERGALCVAIREFSARKLAKADFGPVQTDIIPAPIDDLLYLTRHWVEKPVHAEAEAAGRKRLLVLAGLEQDHAALSAVPADWQVIHLPILPQPEENVLSIFTTCFGLVQTLFRERQAANTDLVVLTPDGEDAYVFQPLEGLFLTAMREARKFKARLVGVEGLENLSSEALLSLLTEEMRDGSSEAHVRYTKEMRRLVKRSAEITLPLAQPAAMLREGGVYWMTGGSGRLARHLAEDMARRQRVHVVLTGRTAPDRQNAALTTFENGSRITYWQADVTSRSDMQQVVERIGSDLGSLKGIVHAAGLLRDTLIVNKTVHDIEEVFAPKAMGLLILDEITRHEPLDFMVLFASVSGTFGVIGQADYAGANGLLDAFAEHRNRLVAEGRRQGLTLAIDWPLWRAGGMQVSAEQQAALFQASGASALETETGLQAFYRALGGRESQIIVLAGDRAKLRESYVNPEEQPSPTPTVTAPETRSAGVRKALRHHLRVLAGEQVHRKPEELDDQVPFGDYGFDSISFTTFSNRLNVLLKLKAASAEAIAPTVFFEHNTLTSLETYLLADYRDVVVAAFASEDEGGDQRERSAPVADLPPPVLAPAVEAEAQGCDDIAIIGMSGKFPMADDLDAFWRNLTEGRDCITEVPAERWKWRAIYGDPLTETNRTDRKWGGFIRGAAEFDPLFFGISPKDAETLDPCHRLLMMHAWMAMEDAGYSSSALSGSRTAVFVGIGNSGYGDVIARSGLEVEGQTVIGTVSSMAPARVSHFLNLRGPSEPVDTACSSSLVAIHRGIQAIRNGEADLALVGGVQGMFSPQVQISFSKAGMLAADGRCKTFSSKADGYVRGEGVGILLLKPLSKAVRDRDNIHGVIRSSAINHGGRGNTLTSPNPKAQKELLVTAFSDAGIHPGSIGYIETHGTGTALGDPIEISGLKDAFDSLRTDSLSAGACGLGSVKTNIGHLELAAGVAGVIKVLLQIRHRTLVPTLHCEEMNPLIKLEDSPFRVVRSLEPWRPVLDDSGRQYPLRAGVSSFGFGGVNAHVVIEEYLPEAHEVSADKDGPGPVMIVLSARFPDRLKAYAEALLAFAERQEEAGEAGPSWLRRLAFTLQDGRDQMKHRLGFVVSCVEELKARLRAVLTDNEGVAGLHRGEAARQPDGDDGVDKAEDLLRLQAQGDHDAILAEWVRGRRINWRIFQAGSPPRKLSAPTYPFAREVYWVKRQQSDSKADSRTLEQLLGSRAGPREAPDPSRSSASGPTDPAKRRELEKLLDALGASDSIEPKRGNRLSEEFDALGQR</sequence>
<dbReference type="InterPro" id="IPR036291">
    <property type="entry name" value="NAD(P)-bd_dom_sf"/>
</dbReference>
<dbReference type="EMBL" id="WPHR01000028">
    <property type="protein sequence ID" value="MUZ75374.1"/>
    <property type="molecule type" value="Genomic_DNA"/>
</dbReference>
<dbReference type="InterPro" id="IPR054514">
    <property type="entry name" value="RhiE-like_linker"/>
</dbReference>
<dbReference type="InterPro" id="IPR049552">
    <property type="entry name" value="PKS_DH_N"/>
</dbReference>
<dbReference type="CDD" id="cd08953">
    <property type="entry name" value="KR_2_SDR_x"/>
    <property type="match status" value="1"/>
</dbReference>
<gene>
    <name evidence="17" type="ORF">GOZ90_22040</name>
</gene>
<feature type="active site" description="Proton acceptor; for dehydratase activity" evidence="12">
    <location>
        <position position="17"/>
    </location>
</feature>
<protein>
    <submittedName>
        <fullName evidence="17">Amino acid adenylation domain-containing protein</fullName>
    </submittedName>
</protein>
<dbReference type="Gene3D" id="3.10.129.110">
    <property type="entry name" value="Polyketide synthase dehydratase"/>
    <property type="match status" value="2"/>
</dbReference>
<dbReference type="GO" id="GO:0004312">
    <property type="term" value="F:fatty acid synthase activity"/>
    <property type="evidence" value="ECO:0007669"/>
    <property type="project" value="TreeGrafter"/>
</dbReference>
<evidence type="ECO:0000313" key="18">
    <source>
        <dbReference type="Proteomes" id="UP000477951"/>
    </source>
</evidence>
<keyword evidence="5" id="KW-0963">Cytoplasm</keyword>
<evidence type="ECO:0000256" key="2">
    <source>
        <dbReference type="ARBA" id="ARBA00004496"/>
    </source>
</evidence>
<evidence type="ECO:0000256" key="4">
    <source>
        <dbReference type="ARBA" id="ARBA00022450"/>
    </source>
</evidence>
<dbReference type="InterPro" id="IPR020807">
    <property type="entry name" value="PKS_DH"/>
</dbReference>
<organism evidence="17 18">
    <name type="scientific">Agrobacterium vitis</name>
    <name type="common">Rhizobium vitis</name>
    <dbReference type="NCBI Taxonomy" id="373"/>
    <lineage>
        <taxon>Bacteria</taxon>
        <taxon>Pseudomonadati</taxon>
        <taxon>Pseudomonadota</taxon>
        <taxon>Alphaproteobacteria</taxon>
        <taxon>Hyphomicrobiales</taxon>
        <taxon>Rhizobiaceae</taxon>
        <taxon>Rhizobium/Agrobacterium group</taxon>
        <taxon>Agrobacterium</taxon>
    </lineage>
</organism>
<dbReference type="Gene3D" id="3.30.559.10">
    <property type="entry name" value="Chloramphenicol acetyltransferase-like domain"/>
    <property type="match status" value="1"/>
</dbReference>
<dbReference type="Gene3D" id="2.30.38.10">
    <property type="entry name" value="Luciferase, Domain 3"/>
    <property type="match status" value="1"/>
</dbReference>
<dbReference type="PROSITE" id="PS52019">
    <property type="entry name" value="PKS_MFAS_DH"/>
    <property type="match status" value="2"/>
</dbReference>
<dbReference type="Pfam" id="PF00550">
    <property type="entry name" value="PP-binding"/>
    <property type="match status" value="4"/>
</dbReference>
<feature type="domain" description="Carrier" evidence="14">
    <location>
        <begin position="1031"/>
        <end position="1105"/>
    </location>
</feature>
<dbReference type="GO" id="GO:0071770">
    <property type="term" value="P:DIM/DIP cell wall layer assembly"/>
    <property type="evidence" value="ECO:0007669"/>
    <property type="project" value="TreeGrafter"/>
</dbReference>
<dbReference type="PROSITE" id="PS00606">
    <property type="entry name" value="KS3_1"/>
    <property type="match status" value="1"/>
</dbReference>
<dbReference type="RefSeq" id="WP_156616103.1">
    <property type="nucleotide sequence ID" value="NZ_WPHR01000028.1"/>
</dbReference>
<evidence type="ECO:0000259" key="15">
    <source>
        <dbReference type="PROSITE" id="PS52004"/>
    </source>
</evidence>
<dbReference type="InterPro" id="IPR006162">
    <property type="entry name" value="Ppantetheine_attach_site"/>
</dbReference>
<dbReference type="Pfam" id="PF13193">
    <property type="entry name" value="AMP-binding_C"/>
    <property type="match status" value="1"/>
</dbReference>
<evidence type="ECO:0000256" key="6">
    <source>
        <dbReference type="ARBA" id="ARBA00022553"/>
    </source>
</evidence>
<dbReference type="SMART" id="SM01294">
    <property type="entry name" value="PKS_PP_betabranch"/>
    <property type="match status" value="1"/>
</dbReference>
<comment type="cofactor">
    <cofactor evidence="1">
        <name>pantetheine 4'-phosphate</name>
        <dbReference type="ChEBI" id="CHEBI:47942"/>
    </cofactor>
</comment>
<dbReference type="Pfam" id="PF22336">
    <property type="entry name" value="RhiE-like_linker"/>
    <property type="match status" value="3"/>
</dbReference>
<feature type="domain" description="Ketosynthase family 3 (KS3)" evidence="15">
    <location>
        <begin position="396"/>
        <end position="826"/>
    </location>
</feature>
<dbReference type="Gene3D" id="1.10.1240.100">
    <property type="match status" value="3"/>
</dbReference>
<dbReference type="Gene3D" id="3.40.50.720">
    <property type="entry name" value="NAD(P)-binding Rossmann-like Domain"/>
    <property type="match status" value="1"/>
</dbReference>
<keyword evidence="9" id="KW-0677">Repeat</keyword>
<reference evidence="17 18" key="1">
    <citation type="submission" date="2019-12" db="EMBL/GenBank/DDBJ databases">
        <title>Whole-genome sequencing of Allorhizobium vitis.</title>
        <authorList>
            <person name="Gan H.M."/>
            <person name="Szegedi E."/>
            <person name="Burr T."/>
            <person name="Savka M.A."/>
        </authorList>
    </citation>
    <scope>NUCLEOTIDE SEQUENCE [LARGE SCALE GENOMIC DNA]</scope>
    <source>
        <strain evidence="17 18">CG516</strain>
    </source>
</reference>
<dbReference type="InterPro" id="IPR001242">
    <property type="entry name" value="Condensation_dom"/>
</dbReference>
<dbReference type="InterPro" id="IPR018201">
    <property type="entry name" value="Ketoacyl_synth_AS"/>
</dbReference>
<dbReference type="PANTHER" id="PTHR43775">
    <property type="entry name" value="FATTY ACID SYNTHASE"/>
    <property type="match status" value="1"/>
</dbReference>
<dbReference type="InterPro" id="IPR049900">
    <property type="entry name" value="PKS_mFAS_DH"/>
</dbReference>
<dbReference type="SMART" id="SM00825">
    <property type="entry name" value="PKS_KS"/>
    <property type="match status" value="3"/>
</dbReference>
<dbReference type="InterPro" id="IPR036736">
    <property type="entry name" value="ACP-like_sf"/>
</dbReference>
<dbReference type="InterPro" id="IPR013968">
    <property type="entry name" value="PKS_KR"/>
</dbReference>
<keyword evidence="6" id="KW-0597">Phosphoprotein</keyword>
<dbReference type="GO" id="GO:0031177">
    <property type="term" value="F:phosphopantetheine binding"/>
    <property type="evidence" value="ECO:0007669"/>
    <property type="project" value="InterPro"/>
</dbReference>
<dbReference type="FunFam" id="2.30.38.10:FF:000001">
    <property type="entry name" value="Non-ribosomal peptide synthetase PvdI"/>
    <property type="match status" value="1"/>
</dbReference>
<feature type="region of interest" description="C-terminal hotdog fold" evidence="12">
    <location>
        <begin position="122"/>
        <end position="272"/>
    </location>
</feature>
<dbReference type="InterPro" id="IPR045851">
    <property type="entry name" value="AMP-bd_C_sf"/>
</dbReference>
<keyword evidence="10" id="KW-0175">Coiled coil</keyword>